<protein>
    <recommendedName>
        <fullName evidence="5">Glucosyltransferase 3</fullName>
        <ecNumber evidence="5">2.4.1.-</ecNumber>
    </recommendedName>
</protein>
<evidence type="ECO:0000256" key="3">
    <source>
        <dbReference type="ARBA" id="ARBA00022679"/>
    </source>
</evidence>
<organism evidence="8 9">
    <name type="scientific">Streptococcus porcorum</name>
    <dbReference type="NCBI Taxonomy" id="701526"/>
    <lineage>
        <taxon>Bacteria</taxon>
        <taxon>Bacillati</taxon>
        <taxon>Bacillota</taxon>
        <taxon>Bacilli</taxon>
        <taxon>Lactobacillales</taxon>
        <taxon>Streptococcaceae</taxon>
        <taxon>Streptococcus</taxon>
    </lineage>
</organism>
<comment type="subunit">
    <text evidence="5">Homotetramer; a dimer of dimers.</text>
</comment>
<keyword evidence="2 5" id="KW-0328">Glycosyltransferase</keyword>
<comment type="similarity">
    <text evidence="5">Belongs to the Gtf3 glucosyltransferase family.</text>
</comment>
<dbReference type="RefSeq" id="WP_354368949.1">
    <property type="nucleotide sequence ID" value="NZ_JBEPLN010000017.1"/>
</dbReference>
<evidence type="ECO:0000256" key="1">
    <source>
        <dbReference type="ARBA" id="ARBA00004922"/>
    </source>
</evidence>
<dbReference type="PIRSF" id="PIRSF007023">
    <property type="entry name" value="UDP-Galf_transf"/>
    <property type="match status" value="1"/>
</dbReference>
<dbReference type="EMBL" id="JBEPLN010000017">
    <property type="protein sequence ID" value="MET3634534.1"/>
    <property type="molecule type" value="Genomic_DNA"/>
</dbReference>
<gene>
    <name evidence="5" type="primary">gtf3</name>
    <name evidence="8" type="ORF">ABID28_001179</name>
</gene>
<dbReference type="Proteomes" id="UP001549037">
    <property type="component" value="Unassembled WGS sequence"/>
</dbReference>
<dbReference type="Pfam" id="PF26334">
    <property type="entry name" value="Gtf3_N"/>
    <property type="match status" value="1"/>
</dbReference>
<evidence type="ECO:0000313" key="8">
    <source>
        <dbReference type="EMBL" id="MET3634534.1"/>
    </source>
</evidence>
<evidence type="ECO:0000259" key="6">
    <source>
        <dbReference type="Pfam" id="PF26334"/>
    </source>
</evidence>
<dbReference type="InterPro" id="IPR043676">
    <property type="entry name" value="Gtf3"/>
</dbReference>
<comment type="caution">
    <text evidence="5">Lacks conserved residue(s) required for the propagation of feature annotation.</text>
</comment>
<dbReference type="InterPro" id="IPR058592">
    <property type="entry name" value="Gtf3_C"/>
</dbReference>
<proteinExistence type="inferred from homology"/>
<evidence type="ECO:0000313" key="9">
    <source>
        <dbReference type="Proteomes" id="UP001549037"/>
    </source>
</evidence>
<comment type="pathway">
    <text evidence="1 5">Protein modification; protein glycosylation.</text>
</comment>
<dbReference type="Gene3D" id="3.40.50.2000">
    <property type="entry name" value="Glycogen Phosphorylase B"/>
    <property type="match status" value="2"/>
</dbReference>
<dbReference type="HAMAP" id="MF_00841">
    <property type="entry name" value="Gtf3"/>
    <property type="match status" value="1"/>
</dbReference>
<evidence type="ECO:0000256" key="5">
    <source>
        <dbReference type="HAMAP-Rule" id="MF_00841"/>
    </source>
</evidence>
<accession>A0ABV2JFI5</accession>
<keyword evidence="9" id="KW-1185">Reference proteome</keyword>
<sequence length="334" mass="37887">MRVHITNLYGQASTSVALIAQNMVAKIAKELGYYEIGIYSYPIHVDSPSELAKRLDGMLAAVGNDDIVIIQSPSWNTTEFDSKFVDRLRLYSNLKIAIFIHDIVPLMFVPNEYLIEETIAIYNKADLLIVPSQSMLDELRRRGLRVEKIIIQGMWDHPTSLNLPEPSISSNIQFAGSPSRFRFIDNWTYPNKLLVYSDGEMSLDKNIEYLGWKDNVDLLQNLSQRGGFGLVWSEPGGVDGKYYEMNVSYKLSTYLVAGLPVIVQDTLSNHSIIAKNGLGLVVSSLEEANERLQSLTTDDYKLFVQNVKKFRELLINGYFTKKLLIDSVFQLLQE</sequence>
<evidence type="ECO:0000256" key="4">
    <source>
        <dbReference type="ARBA" id="ARBA00022741"/>
    </source>
</evidence>
<feature type="binding site" evidence="5">
    <location>
        <begin position="248"/>
        <end position="253"/>
    </location>
    <ligand>
        <name>UDP</name>
        <dbReference type="ChEBI" id="CHEBI:58223"/>
    </ligand>
</feature>
<evidence type="ECO:0000256" key="2">
    <source>
        <dbReference type="ARBA" id="ARBA00022676"/>
    </source>
</evidence>
<keyword evidence="4 5" id="KW-0547">Nucleotide-binding</keyword>
<comment type="function">
    <text evidence="5">Required for polymorphic O-glycosylation of the serine-rich repeat protein in this bacteria. Catalyzes the second step in glycosylation by transferring glucose from UDP-glucose to the terminal GlcNAc moiety of the 3-O-(N-acetyl-alpha-D-glucosaminyl)-L-seryl-[protein] resulting from the first glycosylation step.</text>
</comment>
<name>A0ABV2JFI5_9STRE</name>
<comment type="domain">
    <text evidence="5">Dimerizes via the C-terminus; dimerization is required for tetramer formation. Binds protein substrate via an exposed loop in the N-terminus.</text>
</comment>
<dbReference type="SUPFAM" id="SSF53756">
    <property type="entry name" value="UDP-Glycosyltransferase/glycogen phosphorylase"/>
    <property type="match status" value="1"/>
</dbReference>
<comment type="caution">
    <text evidence="8">The sequence shown here is derived from an EMBL/GenBank/DDBJ whole genome shotgun (WGS) entry which is preliminary data.</text>
</comment>
<reference evidence="8 9" key="1">
    <citation type="submission" date="2024-06" db="EMBL/GenBank/DDBJ databases">
        <title>Genomic Encyclopedia of Type Strains, Phase IV (KMG-IV): sequencing the most valuable type-strain genomes for metagenomic binning, comparative biology and taxonomic classification.</title>
        <authorList>
            <person name="Goeker M."/>
        </authorList>
    </citation>
    <scope>NUCLEOTIDE SEQUENCE [LARGE SCALE GENOMIC DNA]</scope>
    <source>
        <strain evidence="8 9">DSM 28302</strain>
    </source>
</reference>
<keyword evidence="3 5" id="KW-0808">Transferase</keyword>
<dbReference type="Pfam" id="PF26337">
    <property type="entry name" value="Gtf3_C"/>
    <property type="match status" value="1"/>
</dbReference>
<feature type="domain" description="Glucosyltransferase 3-like C-terminal" evidence="7">
    <location>
        <begin position="172"/>
        <end position="326"/>
    </location>
</feature>
<dbReference type="InterPro" id="IPR058591">
    <property type="entry name" value="Gtf3_N"/>
</dbReference>
<feature type="domain" description="Glucosyltransferase 3-like N-terminal" evidence="6">
    <location>
        <begin position="3"/>
        <end position="154"/>
    </location>
</feature>
<feature type="binding site" evidence="5">
    <location>
        <position position="180"/>
    </location>
    <ligand>
        <name>UDP</name>
        <dbReference type="ChEBI" id="CHEBI:58223"/>
    </ligand>
</feature>
<evidence type="ECO:0000259" key="7">
    <source>
        <dbReference type="Pfam" id="PF26337"/>
    </source>
</evidence>
<dbReference type="EC" id="2.4.1.-" evidence="5"/>